<dbReference type="InterPro" id="IPR000092">
    <property type="entry name" value="Polyprenyl_synt"/>
</dbReference>
<dbReference type="VEuPathDB" id="FungiDB:PTTG_07123"/>
<evidence type="ECO:0000256" key="6">
    <source>
        <dbReference type="ARBA" id="ARBA00023229"/>
    </source>
</evidence>
<dbReference type="Pfam" id="PF00348">
    <property type="entry name" value="polyprenyl_synt"/>
    <property type="match status" value="1"/>
</dbReference>
<dbReference type="GO" id="GO:0006744">
    <property type="term" value="P:ubiquinone biosynthetic process"/>
    <property type="evidence" value="ECO:0007669"/>
    <property type="project" value="TreeGrafter"/>
</dbReference>
<dbReference type="PANTHER" id="PTHR12001">
    <property type="entry name" value="GERANYLGERANYL PYROPHOSPHATE SYNTHASE"/>
    <property type="match status" value="1"/>
</dbReference>
<dbReference type="EMBL" id="ADAS02000214">
    <property type="protein sequence ID" value="OAV88097.1"/>
    <property type="molecule type" value="Genomic_DNA"/>
</dbReference>
<keyword evidence="3 11" id="KW-0808">Transferase</keyword>
<evidence type="ECO:0000256" key="11">
    <source>
        <dbReference type="RuleBase" id="RU004466"/>
    </source>
</evidence>
<dbReference type="OrthoDB" id="9927103at2759"/>
<reference evidence="13" key="2">
    <citation type="submission" date="2016-05" db="EMBL/GenBank/DDBJ databases">
        <title>Comparative analysis highlights variable genome content of wheat rusts and divergence of the mating loci.</title>
        <authorList>
            <person name="Cuomo C.A."/>
            <person name="Bakkeren G."/>
            <person name="Szabo L."/>
            <person name="Khalil H."/>
            <person name="Joly D."/>
            <person name="Goldberg J."/>
            <person name="Young S."/>
            <person name="Zeng Q."/>
            <person name="Fellers J."/>
        </authorList>
    </citation>
    <scope>NUCLEOTIDE SEQUENCE [LARGE SCALE GENOMIC DNA]</scope>
    <source>
        <strain evidence="13">1-1 BBBD Race 1</strain>
    </source>
</reference>
<feature type="region of interest" description="Disordered" evidence="12">
    <location>
        <begin position="112"/>
        <end position="147"/>
    </location>
</feature>
<evidence type="ECO:0000256" key="4">
    <source>
        <dbReference type="ARBA" id="ARBA00022723"/>
    </source>
</evidence>
<evidence type="ECO:0000313" key="14">
    <source>
        <dbReference type="EnsemblFungi" id="PTTG_07123-t43_1-p1"/>
    </source>
</evidence>
<dbReference type="Gene3D" id="1.10.600.10">
    <property type="entry name" value="Farnesyl Diphosphate Synthase"/>
    <property type="match status" value="1"/>
</dbReference>
<keyword evidence="5" id="KW-0460">Magnesium</keyword>
<dbReference type="GO" id="GO:0008299">
    <property type="term" value="P:isoprenoid biosynthetic process"/>
    <property type="evidence" value="ECO:0007669"/>
    <property type="project" value="UniProtKB-KW"/>
</dbReference>
<dbReference type="STRING" id="630390.A0A0C4F202"/>
<evidence type="ECO:0000256" key="1">
    <source>
        <dbReference type="ARBA" id="ARBA00001946"/>
    </source>
</evidence>
<sequence>MASRLLRLAQVQSRCMGPQSPRLVALCARSTAPQDTLLIHRRHSAAALRKSIFDPFHLLAAELRQVKENVQALVDSADPDLASIAKYYFASARQGKHLRPLLILLISQATASPPPSDYQPPQFNQPISRPDILDDDNPTHPTSSEPVDQHTLILPAQHRLAEITELLHVASLLHDDVIDEAETRRGQPSAPLKFGKKKAVLAGDFLLGRASIAAARLRNYEVNALVASTHTDIIQGELVQLAAVLNHPSESLPPSPPPSSALKSNSFPTASRFDHRLFDFYQRRNYLKAAAYIAKFCQAAVILSPSASQEPALVKASFEFGKHLGLAFQVVDDALNCTSSAESFGKAGDFSDLKTGVITAPGLFAWKKFDSEFGELFDRKFSCDGDLDLAKKMIEESDAINQSYQLASHHIDISRSQLSHFKDSPAKQGLNEICNIVLTRSY</sequence>
<keyword evidence="15" id="KW-1185">Reference proteome</keyword>
<reference evidence="14 15" key="3">
    <citation type="journal article" date="2017" name="G3 (Bethesda)">
        <title>Comparative analysis highlights variable genome content of wheat rusts and divergence of the mating loci.</title>
        <authorList>
            <person name="Cuomo C.A."/>
            <person name="Bakkeren G."/>
            <person name="Khalil H.B."/>
            <person name="Panwar V."/>
            <person name="Joly D."/>
            <person name="Linning R."/>
            <person name="Sakthikumar S."/>
            <person name="Song X."/>
            <person name="Adiconis X."/>
            <person name="Fan L."/>
            <person name="Goldberg J.M."/>
            <person name="Levin J.Z."/>
            <person name="Young S."/>
            <person name="Zeng Q."/>
            <person name="Anikster Y."/>
            <person name="Bruce M."/>
            <person name="Wang M."/>
            <person name="Yin C."/>
            <person name="McCallum B."/>
            <person name="Szabo L.J."/>
            <person name="Hulbert S."/>
            <person name="Chen X."/>
            <person name="Fellers J.P."/>
        </authorList>
    </citation>
    <scope>NUCLEOTIDE SEQUENCE</scope>
    <source>
        <strain evidence="14">isolate 1-1 / race 1 (BBBD)</strain>
        <strain evidence="15">Isolate 1-1 / race 1 (BBBD)</strain>
    </source>
</reference>
<keyword evidence="6" id="KW-0414">Isoprene biosynthesis</keyword>
<protein>
    <recommendedName>
        <fullName evidence="10">(2E,6E)-farnesyl diphosphate synthase</fullName>
    </recommendedName>
    <alternativeName>
        <fullName evidence="9">Dimethylallyltranstransferase</fullName>
    </alternativeName>
    <alternativeName>
        <fullName evidence="8">Farnesyl diphosphate synthase</fullName>
    </alternativeName>
    <alternativeName>
        <fullName evidence="7">Geranyltranstransferase</fullName>
    </alternativeName>
</protein>
<comment type="cofactor">
    <cofactor evidence="1">
        <name>Mg(2+)</name>
        <dbReference type="ChEBI" id="CHEBI:18420"/>
    </cofactor>
</comment>
<gene>
    <name evidence="13" type="ORF">PTTG_07123</name>
</gene>
<comment type="similarity">
    <text evidence="2 11">Belongs to the FPP/GGPP synthase family.</text>
</comment>
<dbReference type="AlphaFoldDB" id="A0A0C4F202"/>
<dbReference type="EnsemblFungi" id="PTTG_07123-t43_1">
    <property type="protein sequence ID" value="PTTG_07123-t43_1-p1"/>
    <property type="gene ID" value="PTTG_07123"/>
</dbReference>
<dbReference type="GO" id="GO:0004659">
    <property type="term" value="F:prenyltransferase activity"/>
    <property type="evidence" value="ECO:0007669"/>
    <property type="project" value="InterPro"/>
</dbReference>
<dbReference type="SUPFAM" id="SSF48576">
    <property type="entry name" value="Terpenoid synthases"/>
    <property type="match status" value="1"/>
</dbReference>
<evidence type="ECO:0000256" key="12">
    <source>
        <dbReference type="SAM" id="MobiDB-lite"/>
    </source>
</evidence>
<dbReference type="PANTHER" id="PTHR12001:SF69">
    <property type="entry name" value="ALL TRANS-POLYPRENYL-DIPHOSPHATE SYNTHASE PDSS1"/>
    <property type="match status" value="1"/>
</dbReference>
<dbReference type="Proteomes" id="UP000005240">
    <property type="component" value="Unassembled WGS sequence"/>
</dbReference>
<dbReference type="PROSITE" id="PS00723">
    <property type="entry name" value="POLYPRENYL_SYNTHASE_1"/>
    <property type="match status" value="1"/>
</dbReference>
<dbReference type="GO" id="GO:1990234">
    <property type="term" value="C:transferase complex"/>
    <property type="evidence" value="ECO:0007669"/>
    <property type="project" value="TreeGrafter"/>
</dbReference>
<evidence type="ECO:0000313" key="13">
    <source>
        <dbReference type="EMBL" id="OAV88097.1"/>
    </source>
</evidence>
<dbReference type="InterPro" id="IPR008949">
    <property type="entry name" value="Isoprenoid_synthase_dom_sf"/>
</dbReference>
<evidence type="ECO:0000256" key="3">
    <source>
        <dbReference type="ARBA" id="ARBA00022679"/>
    </source>
</evidence>
<keyword evidence="4" id="KW-0479">Metal-binding</keyword>
<proteinExistence type="inferred from homology"/>
<evidence type="ECO:0000256" key="10">
    <source>
        <dbReference type="ARBA" id="ARBA00032873"/>
    </source>
</evidence>
<dbReference type="InterPro" id="IPR033749">
    <property type="entry name" value="Polyprenyl_synt_CS"/>
</dbReference>
<reference evidence="14" key="4">
    <citation type="submission" date="2025-05" db="UniProtKB">
        <authorList>
            <consortium name="EnsemblFungi"/>
        </authorList>
    </citation>
    <scope>IDENTIFICATION</scope>
    <source>
        <strain evidence="14">isolate 1-1 / race 1 (BBBD)</strain>
    </source>
</reference>
<evidence type="ECO:0000313" key="15">
    <source>
        <dbReference type="Proteomes" id="UP000005240"/>
    </source>
</evidence>
<accession>A0A0C4F202</accession>
<reference evidence="13" key="1">
    <citation type="submission" date="2009-11" db="EMBL/GenBank/DDBJ databases">
        <authorList>
            <consortium name="The Broad Institute Genome Sequencing Platform"/>
            <person name="Ward D."/>
            <person name="Feldgarden M."/>
            <person name="Earl A."/>
            <person name="Young S.K."/>
            <person name="Zeng Q."/>
            <person name="Koehrsen M."/>
            <person name="Alvarado L."/>
            <person name="Berlin A."/>
            <person name="Bochicchio J."/>
            <person name="Borenstein D."/>
            <person name="Chapman S.B."/>
            <person name="Chen Z."/>
            <person name="Engels R."/>
            <person name="Freedman E."/>
            <person name="Gellesch M."/>
            <person name="Goldberg J."/>
            <person name="Griggs A."/>
            <person name="Gujja S."/>
            <person name="Heilman E."/>
            <person name="Heiman D."/>
            <person name="Hepburn T."/>
            <person name="Howarth C."/>
            <person name="Jen D."/>
            <person name="Larson L."/>
            <person name="Lewis B."/>
            <person name="Mehta T."/>
            <person name="Park D."/>
            <person name="Pearson M."/>
            <person name="Roberts A."/>
            <person name="Saif S."/>
            <person name="Shea T."/>
            <person name="Shenoy N."/>
            <person name="Sisk P."/>
            <person name="Stolte C."/>
            <person name="Sykes S."/>
            <person name="Thomson T."/>
            <person name="Walk T."/>
            <person name="White J."/>
            <person name="Yandava C."/>
            <person name="Izard J."/>
            <person name="Baranova O.V."/>
            <person name="Blanton J.M."/>
            <person name="Tanner A.C."/>
            <person name="Dewhirst F.E."/>
            <person name="Haas B."/>
            <person name="Nusbaum C."/>
            <person name="Birren B."/>
        </authorList>
    </citation>
    <scope>NUCLEOTIDE SEQUENCE [LARGE SCALE GENOMIC DNA]</scope>
    <source>
        <strain evidence="13">1-1 BBBD Race 1</strain>
    </source>
</reference>
<evidence type="ECO:0000256" key="8">
    <source>
        <dbReference type="ARBA" id="ARBA00032424"/>
    </source>
</evidence>
<dbReference type="CDD" id="cd00685">
    <property type="entry name" value="Trans_IPPS_HT"/>
    <property type="match status" value="1"/>
</dbReference>
<evidence type="ECO:0000256" key="9">
    <source>
        <dbReference type="ARBA" id="ARBA00032448"/>
    </source>
</evidence>
<evidence type="ECO:0000256" key="2">
    <source>
        <dbReference type="ARBA" id="ARBA00006706"/>
    </source>
</evidence>
<evidence type="ECO:0000256" key="5">
    <source>
        <dbReference type="ARBA" id="ARBA00022842"/>
    </source>
</evidence>
<dbReference type="OMA" id="AFDYYLH"/>
<name>A0A0C4F202_PUCT1</name>
<organism evidence="13">
    <name type="scientific">Puccinia triticina (isolate 1-1 / race 1 (BBBD))</name>
    <name type="common">Brown leaf rust fungus</name>
    <dbReference type="NCBI Taxonomy" id="630390"/>
    <lineage>
        <taxon>Eukaryota</taxon>
        <taxon>Fungi</taxon>
        <taxon>Dikarya</taxon>
        <taxon>Basidiomycota</taxon>
        <taxon>Pucciniomycotina</taxon>
        <taxon>Pucciniomycetes</taxon>
        <taxon>Pucciniales</taxon>
        <taxon>Pucciniaceae</taxon>
        <taxon>Puccinia</taxon>
    </lineage>
</organism>
<dbReference type="GO" id="GO:0046872">
    <property type="term" value="F:metal ion binding"/>
    <property type="evidence" value="ECO:0007669"/>
    <property type="project" value="UniProtKB-KW"/>
</dbReference>
<evidence type="ECO:0000256" key="7">
    <source>
        <dbReference type="ARBA" id="ARBA00032380"/>
    </source>
</evidence>